<dbReference type="SMART" id="SM00360">
    <property type="entry name" value="RRM"/>
    <property type="match status" value="2"/>
</dbReference>
<dbReference type="InterPro" id="IPR052084">
    <property type="entry name" value="SF3B4_spliceosome_assoc"/>
</dbReference>
<dbReference type="Pfam" id="PF00076">
    <property type="entry name" value="RRM_1"/>
    <property type="match status" value="2"/>
</dbReference>
<dbReference type="InterPro" id="IPR000504">
    <property type="entry name" value="RRM_dom"/>
</dbReference>
<dbReference type="SUPFAM" id="SSF54928">
    <property type="entry name" value="RNA-binding domain, RBD"/>
    <property type="match status" value="1"/>
</dbReference>
<protein>
    <submittedName>
        <fullName evidence="7">LAFE_0G15588g1_1</fullName>
    </submittedName>
</protein>
<feature type="domain" description="RRM" evidence="6">
    <location>
        <begin position="102"/>
        <end position="179"/>
    </location>
</feature>
<dbReference type="InterPro" id="IPR035979">
    <property type="entry name" value="RBD_domain_sf"/>
</dbReference>
<comment type="subcellular location">
    <subcellularLocation>
        <location evidence="1">Nucleus</location>
    </subcellularLocation>
</comment>
<dbReference type="GO" id="GO:0003723">
    <property type="term" value="F:RNA binding"/>
    <property type="evidence" value="ECO:0007669"/>
    <property type="project" value="UniProtKB-UniRule"/>
</dbReference>
<proteinExistence type="predicted"/>
<dbReference type="InterPro" id="IPR034158">
    <property type="entry name" value="SF3B4_RRM1"/>
</dbReference>
<sequence>MDLTGTHPDTTLYIGNIDSKVTKELLYELFIQISPLSRIRYPRDKVLQSHQGFAFIEFYTTEDAEYVAKCMNNTVRLYDRTLKVRKANVGNPSGQQVVDIGAKLFVKDLDELVDSAMLSKLFSKIGTLARPPEIFFLKQGQLKCAYIYYTTFEHSDRALEKLNNQMVMNKCISIDYALKEGKKNEKHGDKVERLLEQEARKHAIIST</sequence>
<evidence type="ECO:0000256" key="3">
    <source>
        <dbReference type="ARBA" id="ARBA00022884"/>
    </source>
</evidence>
<evidence type="ECO:0000313" key="7">
    <source>
        <dbReference type="EMBL" id="SCW03670.1"/>
    </source>
</evidence>
<keyword evidence="4" id="KW-0539">Nucleus</keyword>
<dbReference type="STRING" id="4955.A0A1G4MIG6"/>
<evidence type="ECO:0000259" key="6">
    <source>
        <dbReference type="PROSITE" id="PS50102"/>
    </source>
</evidence>
<dbReference type="GO" id="GO:0071011">
    <property type="term" value="C:precatalytic spliceosome"/>
    <property type="evidence" value="ECO:0007669"/>
    <property type="project" value="TreeGrafter"/>
</dbReference>
<reference evidence="7 8" key="1">
    <citation type="submission" date="2016-03" db="EMBL/GenBank/DDBJ databases">
        <authorList>
            <person name="Devillers H."/>
        </authorList>
    </citation>
    <scope>NUCLEOTIDE SEQUENCE [LARGE SCALE GENOMIC DNA]</scope>
    <source>
        <strain evidence="7">CBS 6772</strain>
    </source>
</reference>
<dbReference type="EMBL" id="LT598486">
    <property type="protein sequence ID" value="SCW03670.1"/>
    <property type="molecule type" value="Genomic_DNA"/>
</dbReference>
<dbReference type="FunFam" id="3.30.70.330:FF:000895">
    <property type="entry name" value="Hsh49p"/>
    <property type="match status" value="1"/>
</dbReference>
<gene>
    <name evidence="7" type="ORF">LAFE_0G15588G</name>
</gene>
<dbReference type="Proteomes" id="UP000190831">
    <property type="component" value="Chromosome G"/>
</dbReference>
<keyword evidence="2" id="KW-0677">Repeat</keyword>
<dbReference type="GO" id="GO:0005730">
    <property type="term" value="C:nucleolus"/>
    <property type="evidence" value="ECO:0007669"/>
    <property type="project" value="TreeGrafter"/>
</dbReference>
<dbReference type="PANTHER" id="PTHR48030:SF3">
    <property type="entry name" value="SPLICING FACTOR 3B SUBUNIT 4"/>
    <property type="match status" value="1"/>
</dbReference>
<name>A0A1G4MIG6_LACFM</name>
<dbReference type="OrthoDB" id="10259687at2759"/>
<dbReference type="InterPro" id="IPR012677">
    <property type="entry name" value="Nucleotide-bd_a/b_plait_sf"/>
</dbReference>
<feature type="domain" description="RRM" evidence="6">
    <location>
        <begin position="10"/>
        <end position="89"/>
    </location>
</feature>
<organism evidence="7 8">
    <name type="scientific">Lachancea fermentati</name>
    <name type="common">Zygosaccharomyces fermentati</name>
    <dbReference type="NCBI Taxonomy" id="4955"/>
    <lineage>
        <taxon>Eukaryota</taxon>
        <taxon>Fungi</taxon>
        <taxon>Dikarya</taxon>
        <taxon>Ascomycota</taxon>
        <taxon>Saccharomycotina</taxon>
        <taxon>Saccharomycetes</taxon>
        <taxon>Saccharomycetales</taxon>
        <taxon>Saccharomycetaceae</taxon>
        <taxon>Lachancea</taxon>
    </lineage>
</organism>
<dbReference type="OMA" id="IVWELMI"/>
<dbReference type="GO" id="GO:0000398">
    <property type="term" value="P:mRNA splicing, via spliceosome"/>
    <property type="evidence" value="ECO:0007669"/>
    <property type="project" value="UniProtKB-ARBA"/>
</dbReference>
<dbReference type="Gene3D" id="3.30.70.330">
    <property type="match status" value="2"/>
</dbReference>
<keyword evidence="8" id="KW-1185">Reference proteome</keyword>
<dbReference type="AlphaFoldDB" id="A0A1G4MIG6"/>
<evidence type="ECO:0000256" key="2">
    <source>
        <dbReference type="ARBA" id="ARBA00022737"/>
    </source>
</evidence>
<evidence type="ECO:0000313" key="8">
    <source>
        <dbReference type="Proteomes" id="UP000190831"/>
    </source>
</evidence>
<evidence type="ECO:0000256" key="1">
    <source>
        <dbReference type="ARBA" id="ARBA00004123"/>
    </source>
</evidence>
<dbReference type="GO" id="GO:0048026">
    <property type="term" value="P:positive regulation of mRNA splicing, via spliceosome"/>
    <property type="evidence" value="ECO:0007669"/>
    <property type="project" value="TreeGrafter"/>
</dbReference>
<dbReference type="PANTHER" id="PTHR48030">
    <property type="entry name" value="SPLICING FACTOR 3B SUBUNIT 4"/>
    <property type="match status" value="1"/>
</dbReference>
<dbReference type="CDD" id="cd12334">
    <property type="entry name" value="RRM1_SF3B4"/>
    <property type="match status" value="1"/>
</dbReference>
<evidence type="ECO:0000256" key="4">
    <source>
        <dbReference type="ARBA" id="ARBA00023242"/>
    </source>
</evidence>
<keyword evidence="3 5" id="KW-0694">RNA-binding</keyword>
<dbReference type="GO" id="GO:0005686">
    <property type="term" value="C:U2 snRNP"/>
    <property type="evidence" value="ECO:0007669"/>
    <property type="project" value="TreeGrafter"/>
</dbReference>
<dbReference type="PROSITE" id="PS50102">
    <property type="entry name" value="RRM"/>
    <property type="match status" value="2"/>
</dbReference>
<evidence type="ECO:0000256" key="5">
    <source>
        <dbReference type="PROSITE-ProRule" id="PRU00176"/>
    </source>
</evidence>
<accession>A0A1G4MIG6</accession>